<reference evidence="1 2" key="1">
    <citation type="submission" date="2020-09" db="EMBL/GenBank/DDBJ databases">
        <title>De no assembly of potato wild relative species, Solanum commersonii.</title>
        <authorList>
            <person name="Cho K."/>
        </authorList>
    </citation>
    <scope>NUCLEOTIDE SEQUENCE [LARGE SCALE GENOMIC DNA]</scope>
    <source>
        <strain evidence="1">LZ3.2</strain>
        <tissue evidence="1">Leaf</tissue>
    </source>
</reference>
<dbReference type="AlphaFoldDB" id="A0A9J6B0S7"/>
<name>A0A9J6B0S7_SOLCO</name>
<evidence type="ECO:0000313" key="1">
    <source>
        <dbReference type="EMBL" id="KAG5630139.1"/>
    </source>
</evidence>
<dbReference type="Proteomes" id="UP000824120">
    <property type="component" value="Chromosome 1"/>
</dbReference>
<dbReference type="Gene3D" id="2.40.50.140">
    <property type="entry name" value="Nucleic acid-binding proteins"/>
    <property type="match status" value="1"/>
</dbReference>
<keyword evidence="2" id="KW-1185">Reference proteome</keyword>
<dbReference type="PANTHER" id="PTHR46565">
    <property type="entry name" value="COLD SHOCK DOMAIN PROTEIN 2"/>
    <property type="match status" value="1"/>
</dbReference>
<dbReference type="InterPro" id="IPR012340">
    <property type="entry name" value="NA-bd_OB-fold"/>
</dbReference>
<evidence type="ECO:0000313" key="2">
    <source>
        <dbReference type="Proteomes" id="UP000824120"/>
    </source>
</evidence>
<dbReference type="PANTHER" id="PTHR46565:SF20">
    <property type="entry name" value="COLD SHOCK DOMAIN-CONTAINING PROTEIN 4"/>
    <property type="match status" value="1"/>
</dbReference>
<comment type="caution">
    <text evidence="1">The sequence shown here is derived from an EMBL/GenBank/DDBJ whole genome shotgun (WGS) entry which is preliminary data.</text>
</comment>
<gene>
    <name evidence="1" type="ORF">H5410_001856</name>
</gene>
<protein>
    <recommendedName>
        <fullName evidence="3">CSD domain-containing protein</fullName>
    </recommendedName>
</protein>
<dbReference type="OrthoDB" id="422005at2759"/>
<evidence type="ECO:0008006" key="3">
    <source>
        <dbReference type="Google" id="ProtNLM"/>
    </source>
</evidence>
<proteinExistence type="predicted"/>
<accession>A0A9J6B0S7</accession>
<dbReference type="EMBL" id="JACXVP010000001">
    <property type="protein sequence ID" value="KAG5630139.1"/>
    <property type="molecule type" value="Genomic_DNA"/>
</dbReference>
<organism evidence="1 2">
    <name type="scientific">Solanum commersonii</name>
    <name type="common">Commerson's wild potato</name>
    <name type="synonym">Commerson's nightshade</name>
    <dbReference type="NCBI Taxonomy" id="4109"/>
    <lineage>
        <taxon>Eukaryota</taxon>
        <taxon>Viridiplantae</taxon>
        <taxon>Streptophyta</taxon>
        <taxon>Embryophyta</taxon>
        <taxon>Tracheophyta</taxon>
        <taxon>Spermatophyta</taxon>
        <taxon>Magnoliopsida</taxon>
        <taxon>eudicotyledons</taxon>
        <taxon>Gunneridae</taxon>
        <taxon>Pentapetalae</taxon>
        <taxon>asterids</taxon>
        <taxon>lamiids</taxon>
        <taxon>Solanales</taxon>
        <taxon>Solanaceae</taxon>
        <taxon>Solanoideae</taxon>
        <taxon>Solaneae</taxon>
        <taxon>Solanum</taxon>
    </lineage>
</organism>
<sequence>MIVHHMRITSLRYKGFQSLVDGEAVEFNVESGNDGRSMAFNVISLDGAPIKGGLRYGRCGGGAYYGGGGGY</sequence>